<keyword evidence="5" id="KW-1185">Reference proteome</keyword>
<dbReference type="GeneTree" id="ENSGT00940000154216"/>
<organism evidence="4 5">
    <name type="scientific">Paramormyrops kingsleyae</name>
    <dbReference type="NCBI Taxonomy" id="1676925"/>
    <lineage>
        <taxon>Eukaryota</taxon>
        <taxon>Metazoa</taxon>
        <taxon>Chordata</taxon>
        <taxon>Craniata</taxon>
        <taxon>Vertebrata</taxon>
        <taxon>Euteleostomi</taxon>
        <taxon>Actinopterygii</taxon>
        <taxon>Neopterygii</taxon>
        <taxon>Teleostei</taxon>
        <taxon>Osteoglossocephala</taxon>
        <taxon>Osteoglossomorpha</taxon>
        <taxon>Osteoglossiformes</taxon>
        <taxon>Mormyridae</taxon>
        <taxon>Paramormyrops</taxon>
    </lineage>
</organism>
<dbReference type="SUPFAM" id="SSF48403">
    <property type="entry name" value="Ankyrin repeat"/>
    <property type="match status" value="1"/>
</dbReference>
<dbReference type="InterPro" id="IPR002110">
    <property type="entry name" value="Ankyrin_rpt"/>
</dbReference>
<dbReference type="InterPro" id="IPR050776">
    <property type="entry name" value="Ank_Repeat/CDKN_Inhibitor"/>
</dbReference>
<dbReference type="AlphaFoldDB" id="A0A3B3QQ64"/>
<dbReference type="PANTHER" id="PTHR24201">
    <property type="entry name" value="ANK_REP_REGION DOMAIN-CONTAINING PROTEIN"/>
    <property type="match status" value="1"/>
</dbReference>
<dbReference type="GeneID" id="111853579"/>
<dbReference type="Proteomes" id="UP000261540">
    <property type="component" value="Unplaced"/>
</dbReference>
<dbReference type="Pfam" id="PF12796">
    <property type="entry name" value="Ank_2"/>
    <property type="match status" value="1"/>
</dbReference>
<dbReference type="CTD" id="353322"/>
<dbReference type="Gene3D" id="1.25.40.20">
    <property type="entry name" value="Ankyrin repeat-containing domain"/>
    <property type="match status" value="1"/>
</dbReference>
<dbReference type="OrthoDB" id="5402602at2759"/>
<dbReference type="PROSITE" id="PS50088">
    <property type="entry name" value="ANK_REPEAT"/>
    <property type="match status" value="2"/>
</dbReference>
<keyword evidence="2 3" id="KW-0040">ANK repeat</keyword>
<evidence type="ECO:0000256" key="3">
    <source>
        <dbReference type="PROSITE-ProRule" id="PRU00023"/>
    </source>
</evidence>
<protein>
    <submittedName>
        <fullName evidence="4">Ankyrin repeat domain 37</fullName>
    </submittedName>
</protein>
<evidence type="ECO:0000313" key="5">
    <source>
        <dbReference type="Proteomes" id="UP000261540"/>
    </source>
</evidence>
<evidence type="ECO:0000256" key="2">
    <source>
        <dbReference type="ARBA" id="ARBA00023043"/>
    </source>
</evidence>
<proteinExistence type="predicted"/>
<dbReference type="GO" id="GO:0005737">
    <property type="term" value="C:cytoplasm"/>
    <property type="evidence" value="ECO:0007669"/>
    <property type="project" value="TreeGrafter"/>
</dbReference>
<dbReference type="SMART" id="SM00248">
    <property type="entry name" value="ANK"/>
    <property type="match status" value="2"/>
</dbReference>
<accession>A0A3B3QQ64</accession>
<dbReference type="RefSeq" id="XP_023686370.1">
    <property type="nucleotide sequence ID" value="XM_023830602.2"/>
</dbReference>
<dbReference type="Ensembl" id="ENSPKIT00000032065.1">
    <property type="protein sequence ID" value="ENSPKIP00000007994.1"/>
    <property type="gene ID" value="ENSPKIG00000023670.1"/>
</dbReference>
<dbReference type="PROSITE" id="PS50297">
    <property type="entry name" value="ANK_REP_REGION"/>
    <property type="match status" value="1"/>
</dbReference>
<evidence type="ECO:0000256" key="1">
    <source>
        <dbReference type="ARBA" id="ARBA00022737"/>
    </source>
</evidence>
<dbReference type="KEGG" id="pki:111853579"/>
<feature type="repeat" description="ANK" evidence="3">
    <location>
        <begin position="30"/>
        <end position="62"/>
    </location>
</feature>
<sequence length="160" mass="16670">MFLLDADSQMDCLGMLVAAGSAVNSTGDESGQSPAHLAACGGHALCLLWLLHTGADANQQDAFGETPVHKAARAGSVECITVLVASEAKLGICNLEGKTAEDLAWEAGWEKCGRLLETVRVSRQVGGPKGDGDGGCRVSTGLKRAGESLRGQYGKRARDW</sequence>
<dbReference type="PANTHER" id="PTHR24201:SF0">
    <property type="entry name" value="ANKYRIN REPEAT DOMAIN-CONTAINING PROTEIN 37"/>
    <property type="match status" value="1"/>
</dbReference>
<keyword evidence="1" id="KW-0677">Repeat</keyword>
<feature type="repeat" description="ANK" evidence="3">
    <location>
        <begin position="63"/>
        <end position="95"/>
    </location>
</feature>
<reference evidence="4" key="2">
    <citation type="submission" date="2025-09" db="UniProtKB">
        <authorList>
            <consortium name="Ensembl"/>
        </authorList>
    </citation>
    <scope>IDENTIFICATION</scope>
</reference>
<reference evidence="4" key="1">
    <citation type="submission" date="2025-08" db="UniProtKB">
        <authorList>
            <consortium name="Ensembl"/>
        </authorList>
    </citation>
    <scope>IDENTIFICATION</scope>
</reference>
<dbReference type="STRING" id="1676925.ENSPKIP00000007994"/>
<evidence type="ECO:0000313" key="4">
    <source>
        <dbReference type="Ensembl" id="ENSPKIP00000007994.1"/>
    </source>
</evidence>
<name>A0A3B3QQ64_9TELE</name>
<dbReference type="InterPro" id="IPR036770">
    <property type="entry name" value="Ankyrin_rpt-contain_sf"/>
</dbReference>